<feature type="region of interest" description="Disordered" evidence="1">
    <location>
        <begin position="18"/>
        <end position="103"/>
    </location>
</feature>
<comment type="caution">
    <text evidence="2">The sequence shown here is derived from an EMBL/GenBank/DDBJ whole genome shotgun (WGS) entry which is preliminary data.</text>
</comment>
<gene>
    <name evidence="2" type="ORF">SEMRO_1586_G284190.1</name>
</gene>
<accession>A0A9N8HRL2</accession>
<dbReference type="Proteomes" id="UP001153069">
    <property type="component" value="Unassembled WGS sequence"/>
</dbReference>
<evidence type="ECO:0000313" key="3">
    <source>
        <dbReference type="Proteomes" id="UP001153069"/>
    </source>
</evidence>
<reference evidence="2" key="1">
    <citation type="submission" date="2020-06" db="EMBL/GenBank/DDBJ databases">
        <authorList>
            <consortium name="Plant Systems Biology data submission"/>
        </authorList>
    </citation>
    <scope>NUCLEOTIDE SEQUENCE</scope>
    <source>
        <strain evidence="2">D6</strain>
    </source>
</reference>
<dbReference type="AlphaFoldDB" id="A0A9N8HRL2"/>
<evidence type="ECO:0000313" key="2">
    <source>
        <dbReference type="EMBL" id="CAB9524798.1"/>
    </source>
</evidence>
<evidence type="ECO:0000256" key="1">
    <source>
        <dbReference type="SAM" id="MobiDB-lite"/>
    </source>
</evidence>
<sequence>MYTNTGDMTKQYPGLLALPYDEEQGGGGQDPNSVMAPCFSPATLPTLPTSSEMSDNSSCSTCSTTHSQEAAGTSSTSISCSPPLSSPSSTTSSLSSRKGKGKHVTFPTEADDLAQIHLIDRIRDLLVVAADDDDHHHQSHSTNNIWYTSTELNALYRQELRLNIQVQLFYGPGHVLEPHNLSWRGLEDIQFSHDRMMPIRNYVQSVLGFFVSTMTTCTGSTICTSSQESSTNEELYDDSSCLSVAAYAMSLSQSEWEVAMAQGHKDAWEVRVDREEEEEAAAKAKQVEEFPPLDSDYTSLEEGDGCEGAGMMRQLLALLSCL</sequence>
<protein>
    <submittedName>
        <fullName evidence="2">Uncharacterized protein</fullName>
    </submittedName>
</protein>
<keyword evidence="3" id="KW-1185">Reference proteome</keyword>
<feature type="compositionally biased region" description="Low complexity" evidence="1">
    <location>
        <begin position="49"/>
        <end position="96"/>
    </location>
</feature>
<name>A0A9N8HRL2_9STRA</name>
<dbReference type="EMBL" id="CAICTM010001584">
    <property type="protein sequence ID" value="CAB9524798.1"/>
    <property type="molecule type" value="Genomic_DNA"/>
</dbReference>
<organism evidence="2 3">
    <name type="scientific">Seminavis robusta</name>
    <dbReference type="NCBI Taxonomy" id="568900"/>
    <lineage>
        <taxon>Eukaryota</taxon>
        <taxon>Sar</taxon>
        <taxon>Stramenopiles</taxon>
        <taxon>Ochrophyta</taxon>
        <taxon>Bacillariophyta</taxon>
        <taxon>Bacillariophyceae</taxon>
        <taxon>Bacillariophycidae</taxon>
        <taxon>Naviculales</taxon>
        <taxon>Naviculaceae</taxon>
        <taxon>Seminavis</taxon>
    </lineage>
</organism>
<proteinExistence type="predicted"/>